<dbReference type="PRINTS" id="PR00081">
    <property type="entry name" value="GDHRDH"/>
</dbReference>
<dbReference type="SUPFAM" id="SSF51735">
    <property type="entry name" value="NAD(P)-binding Rossmann-fold domains"/>
    <property type="match status" value="1"/>
</dbReference>
<dbReference type="PANTHER" id="PTHR42879">
    <property type="entry name" value="3-OXOACYL-(ACYL-CARRIER-PROTEIN) REDUCTASE"/>
    <property type="match status" value="1"/>
</dbReference>
<dbReference type="CDD" id="cd05233">
    <property type="entry name" value="SDR_c"/>
    <property type="match status" value="1"/>
</dbReference>
<dbReference type="Pfam" id="PF13561">
    <property type="entry name" value="adh_short_C2"/>
    <property type="match status" value="1"/>
</dbReference>
<dbReference type="PANTHER" id="PTHR42879:SF2">
    <property type="entry name" value="3-OXOACYL-[ACYL-CARRIER-PROTEIN] REDUCTASE FABG"/>
    <property type="match status" value="1"/>
</dbReference>
<dbReference type="InterPro" id="IPR036291">
    <property type="entry name" value="NAD(P)-bd_dom_sf"/>
</dbReference>
<dbReference type="InterPro" id="IPR002347">
    <property type="entry name" value="SDR_fam"/>
</dbReference>
<dbReference type="InterPro" id="IPR020904">
    <property type="entry name" value="Sc_DH/Rdtase_CS"/>
</dbReference>
<proteinExistence type="inferred from homology"/>
<dbReference type="InterPro" id="IPR057326">
    <property type="entry name" value="KR_dom"/>
</dbReference>
<reference evidence="3 4" key="1">
    <citation type="submission" date="2020-01" db="EMBL/GenBank/DDBJ databases">
        <title>Insect and environment-associated Actinomycetes.</title>
        <authorList>
            <person name="Currrie C."/>
            <person name="Chevrette M."/>
            <person name="Carlson C."/>
            <person name="Stubbendieck R."/>
            <person name="Wendt-Pienkowski E."/>
        </authorList>
    </citation>
    <scope>NUCLEOTIDE SEQUENCE [LARGE SCALE GENOMIC DNA]</scope>
    <source>
        <strain evidence="3 4">SID8386</strain>
    </source>
</reference>
<evidence type="ECO:0000313" key="4">
    <source>
        <dbReference type="Proteomes" id="UP000470404"/>
    </source>
</evidence>
<name>A0ABX0C2S5_9PSEU</name>
<evidence type="ECO:0000256" key="1">
    <source>
        <dbReference type="ARBA" id="ARBA00006484"/>
    </source>
</evidence>
<dbReference type="Gene3D" id="3.40.50.720">
    <property type="entry name" value="NAD(P)-binding Rossmann-like Domain"/>
    <property type="match status" value="1"/>
</dbReference>
<feature type="domain" description="Ketoreductase" evidence="2">
    <location>
        <begin position="1"/>
        <end position="169"/>
    </location>
</feature>
<evidence type="ECO:0000313" key="3">
    <source>
        <dbReference type="EMBL" id="NEC59335.1"/>
    </source>
</evidence>
<dbReference type="PRINTS" id="PR00080">
    <property type="entry name" value="SDRFAMILY"/>
</dbReference>
<gene>
    <name evidence="3" type="ORF">G3I59_28065</name>
</gene>
<keyword evidence="4" id="KW-1185">Reference proteome</keyword>
<comment type="caution">
    <text evidence="3">The sequence shown here is derived from an EMBL/GenBank/DDBJ whole genome shotgun (WGS) entry which is preliminary data.</text>
</comment>
<dbReference type="PROSITE" id="PS00061">
    <property type="entry name" value="ADH_SHORT"/>
    <property type="match status" value="1"/>
</dbReference>
<dbReference type="InterPro" id="IPR050259">
    <property type="entry name" value="SDR"/>
</dbReference>
<dbReference type="EMBL" id="JAAGNC010000145">
    <property type="protein sequence ID" value="NEC59335.1"/>
    <property type="molecule type" value="Genomic_DNA"/>
</dbReference>
<dbReference type="Proteomes" id="UP000470404">
    <property type="component" value="Unassembled WGS sequence"/>
</dbReference>
<evidence type="ECO:0000259" key="2">
    <source>
        <dbReference type="SMART" id="SM00822"/>
    </source>
</evidence>
<accession>A0ABX0C2S5</accession>
<sequence>MRVLVTGASKGIGREVLRRLGNEGYRAVGVARTAPPDLGAGEEFRICDLTDLVATRTLLQDLLAEGPFYGLVNNAAVYPAAALEETRAEEVRAAVELHLVTALVCTQELVPGMRECGRGRIVNLSSRAALGKPHRTAYAASKAGVIGMSRTWALELAAAGITVNVIAPGPVDTASFRDASPPESSGTQDLMRAIPLQRMGRPEEIAHAVSFLLHPSAGFMTGQTLHVDGGLTTAAAGR</sequence>
<organism evidence="3 4">
    <name type="scientific">Amycolatopsis rubida</name>
    <dbReference type="NCBI Taxonomy" id="112413"/>
    <lineage>
        <taxon>Bacteria</taxon>
        <taxon>Bacillati</taxon>
        <taxon>Actinomycetota</taxon>
        <taxon>Actinomycetes</taxon>
        <taxon>Pseudonocardiales</taxon>
        <taxon>Pseudonocardiaceae</taxon>
        <taxon>Amycolatopsis</taxon>
    </lineage>
</organism>
<comment type="similarity">
    <text evidence="1">Belongs to the short-chain dehydrogenases/reductases (SDR) family.</text>
</comment>
<dbReference type="SMART" id="SM00822">
    <property type="entry name" value="PKS_KR"/>
    <property type="match status" value="1"/>
</dbReference>
<protein>
    <submittedName>
        <fullName evidence="3">SDR family oxidoreductase</fullName>
    </submittedName>
</protein>